<reference evidence="1" key="2">
    <citation type="journal article" date="2015" name="Fish Shellfish Immunol.">
        <title>Early steps in the European eel (Anguilla anguilla)-Vibrio vulnificus interaction in the gills: Role of the RtxA13 toxin.</title>
        <authorList>
            <person name="Callol A."/>
            <person name="Pajuelo D."/>
            <person name="Ebbesson L."/>
            <person name="Teles M."/>
            <person name="MacKenzie S."/>
            <person name="Amaro C."/>
        </authorList>
    </citation>
    <scope>NUCLEOTIDE SEQUENCE</scope>
</reference>
<proteinExistence type="predicted"/>
<reference evidence="1" key="1">
    <citation type="submission" date="2014-11" db="EMBL/GenBank/DDBJ databases">
        <authorList>
            <person name="Amaro Gonzalez C."/>
        </authorList>
    </citation>
    <scope>NUCLEOTIDE SEQUENCE</scope>
</reference>
<sequence>MSEGSTWLCSQLNPLLFKTQVSLDQLA</sequence>
<protein>
    <submittedName>
        <fullName evidence="1">Uncharacterized protein</fullName>
    </submittedName>
</protein>
<accession>A0A0E9QTF0</accession>
<evidence type="ECO:0000313" key="1">
    <source>
        <dbReference type="EMBL" id="JAH19550.1"/>
    </source>
</evidence>
<dbReference type="EMBL" id="GBXM01089027">
    <property type="protein sequence ID" value="JAH19550.1"/>
    <property type="molecule type" value="Transcribed_RNA"/>
</dbReference>
<dbReference type="AlphaFoldDB" id="A0A0E9QTF0"/>
<name>A0A0E9QTF0_ANGAN</name>
<organism evidence="1">
    <name type="scientific">Anguilla anguilla</name>
    <name type="common">European freshwater eel</name>
    <name type="synonym">Muraena anguilla</name>
    <dbReference type="NCBI Taxonomy" id="7936"/>
    <lineage>
        <taxon>Eukaryota</taxon>
        <taxon>Metazoa</taxon>
        <taxon>Chordata</taxon>
        <taxon>Craniata</taxon>
        <taxon>Vertebrata</taxon>
        <taxon>Euteleostomi</taxon>
        <taxon>Actinopterygii</taxon>
        <taxon>Neopterygii</taxon>
        <taxon>Teleostei</taxon>
        <taxon>Anguilliformes</taxon>
        <taxon>Anguillidae</taxon>
        <taxon>Anguilla</taxon>
    </lineage>
</organism>